<accession>A0ABC8LK64</accession>
<evidence type="ECO:0000313" key="10">
    <source>
        <dbReference type="EMBL" id="CAH8384089.1"/>
    </source>
</evidence>
<feature type="domain" description="Fructose-1-6-bisphosphatase class I N-terminal" evidence="8">
    <location>
        <begin position="4"/>
        <end position="58"/>
    </location>
</feature>
<dbReference type="Proteomes" id="UP001642260">
    <property type="component" value="Unassembled WGS sequence"/>
</dbReference>
<name>A0ABC8LK64_ERUVS</name>
<dbReference type="EC" id="3.1.3.11" evidence="3"/>
<comment type="caution">
    <text evidence="10">The sequence shown here is derived from an EMBL/GenBank/DDBJ whole genome shotgun (WGS) entry which is preliminary data.</text>
</comment>
<reference evidence="10 11" key="1">
    <citation type="submission" date="2022-03" db="EMBL/GenBank/DDBJ databases">
        <authorList>
            <person name="Macdonald S."/>
            <person name="Ahmed S."/>
            <person name="Newling K."/>
        </authorList>
    </citation>
    <scope>NUCLEOTIDE SEQUENCE [LARGE SCALE GENOMIC DNA]</scope>
</reference>
<evidence type="ECO:0000256" key="7">
    <source>
        <dbReference type="RuleBase" id="RU000508"/>
    </source>
</evidence>
<keyword evidence="11" id="KW-1185">Reference proteome</keyword>
<evidence type="ECO:0000313" key="11">
    <source>
        <dbReference type="Proteomes" id="UP001642260"/>
    </source>
</evidence>
<comment type="similarity">
    <text evidence="2 7">Belongs to the FBPase class 1 family.</text>
</comment>
<dbReference type="Pfam" id="PF18913">
    <property type="entry name" value="FBPase_C"/>
    <property type="match status" value="1"/>
</dbReference>
<dbReference type="InterPro" id="IPR033391">
    <property type="entry name" value="FBPase_N"/>
</dbReference>
<dbReference type="GO" id="GO:0042132">
    <property type="term" value="F:fructose 1,6-bisphosphate 1-phosphatase activity"/>
    <property type="evidence" value="ECO:0007669"/>
    <property type="project" value="UniProtKB-EC"/>
</dbReference>
<evidence type="ECO:0000256" key="6">
    <source>
        <dbReference type="ARBA" id="ARBA00032973"/>
    </source>
</evidence>
<sequence length="168" mass="18518">MNHNNEPTTEDVLKPGNEMVAAGYCMYGSSCMLVLSSGTGVHGFTLDPSLGEFILTHPDIKIPTKGNIYSVNEGNAQNWDGPTTKYVERCKYPKDGSPAKSLRYVGSVLYEVFPMAFLMEQAGGQAFTGKKRALDLVPEKIHERSPIFLGSYDDVEEIKALYATEEKN</sequence>
<dbReference type="PANTHER" id="PTHR11556:SF41">
    <property type="entry name" value="FRUCTOSE-1,6-BISPHOSPHATASE, CYTOSOLIC"/>
    <property type="match status" value="1"/>
</dbReference>
<dbReference type="Gene3D" id="3.30.540.10">
    <property type="entry name" value="Fructose-1,6-Bisphosphatase, subunit A, domain 1"/>
    <property type="match status" value="1"/>
</dbReference>
<keyword evidence="4 7" id="KW-0378">Hydrolase</keyword>
<dbReference type="InterPro" id="IPR028343">
    <property type="entry name" value="FBPtase"/>
</dbReference>
<dbReference type="PANTHER" id="PTHR11556">
    <property type="entry name" value="FRUCTOSE-1,6-BISPHOSPHATASE-RELATED"/>
    <property type="match status" value="1"/>
</dbReference>
<dbReference type="EMBL" id="CAKOAT010600155">
    <property type="protein sequence ID" value="CAH8384089.1"/>
    <property type="molecule type" value="Genomic_DNA"/>
</dbReference>
<evidence type="ECO:0000259" key="9">
    <source>
        <dbReference type="Pfam" id="PF18913"/>
    </source>
</evidence>
<evidence type="ECO:0000256" key="5">
    <source>
        <dbReference type="ARBA" id="ARBA00023277"/>
    </source>
</evidence>
<dbReference type="PRINTS" id="PR00115">
    <property type="entry name" value="F16BPHPHTASE"/>
</dbReference>
<organism evidence="10 11">
    <name type="scientific">Eruca vesicaria subsp. sativa</name>
    <name type="common">Garden rocket</name>
    <name type="synonym">Eruca sativa</name>
    <dbReference type="NCBI Taxonomy" id="29727"/>
    <lineage>
        <taxon>Eukaryota</taxon>
        <taxon>Viridiplantae</taxon>
        <taxon>Streptophyta</taxon>
        <taxon>Embryophyta</taxon>
        <taxon>Tracheophyta</taxon>
        <taxon>Spermatophyta</taxon>
        <taxon>Magnoliopsida</taxon>
        <taxon>eudicotyledons</taxon>
        <taxon>Gunneridae</taxon>
        <taxon>Pentapetalae</taxon>
        <taxon>rosids</taxon>
        <taxon>malvids</taxon>
        <taxon>Brassicales</taxon>
        <taxon>Brassicaceae</taxon>
        <taxon>Brassiceae</taxon>
        <taxon>Eruca</taxon>
    </lineage>
</organism>
<proteinExistence type="inferred from homology"/>
<evidence type="ECO:0000256" key="3">
    <source>
        <dbReference type="ARBA" id="ARBA00013093"/>
    </source>
</evidence>
<dbReference type="SUPFAM" id="SSF56655">
    <property type="entry name" value="Carbohydrate phosphatase"/>
    <property type="match status" value="1"/>
</dbReference>
<evidence type="ECO:0000256" key="2">
    <source>
        <dbReference type="ARBA" id="ARBA00010941"/>
    </source>
</evidence>
<dbReference type="Gene3D" id="3.40.190.80">
    <property type="match status" value="2"/>
</dbReference>
<evidence type="ECO:0000256" key="4">
    <source>
        <dbReference type="ARBA" id="ARBA00022801"/>
    </source>
</evidence>
<dbReference type="InterPro" id="IPR044015">
    <property type="entry name" value="FBPase_C_dom"/>
</dbReference>
<dbReference type="AlphaFoldDB" id="A0ABC8LK64"/>
<feature type="domain" description="Fructose-1-6-bisphosphatase class 1 C-terminal" evidence="9">
    <location>
        <begin position="108"/>
        <end position="162"/>
    </location>
</feature>
<gene>
    <name evidence="10" type="ORF">ERUC_LOCUS36572</name>
</gene>
<evidence type="ECO:0000259" key="8">
    <source>
        <dbReference type="Pfam" id="PF00316"/>
    </source>
</evidence>
<keyword evidence="5 7" id="KW-0119">Carbohydrate metabolism</keyword>
<comment type="catalytic activity">
    <reaction evidence="1">
        <text>beta-D-fructose 1,6-bisphosphate + H2O = beta-D-fructose 6-phosphate + phosphate</text>
        <dbReference type="Rhea" id="RHEA:11064"/>
        <dbReference type="ChEBI" id="CHEBI:15377"/>
        <dbReference type="ChEBI" id="CHEBI:32966"/>
        <dbReference type="ChEBI" id="CHEBI:43474"/>
        <dbReference type="ChEBI" id="CHEBI:57634"/>
        <dbReference type="EC" id="3.1.3.11"/>
    </reaction>
</comment>
<evidence type="ECO:0000256" key="1">
    <source>
        <dbReference type="ARBA" id="ARBA00001273"/>
    </source>
</evidence>
<dbReference type="Pfam" id="PF00316">
    <property type="entry name" value="FBPase"/>
    <property type="match status" value="1"/>
</dbReference>
<dbReference type="InterPro" id="IPR000146">
    <property type="entry name" value="FBPase_class-1"/>
</dbReference>
<protein>
    <recommendedName>
        <fullName evidence="3">fructose-bisphosphatase</fullName>
        <ecNumber evidence="3">3.1.3.11</ecNumber>
    </recommendedName>
    <alternativeName>
        <fullName evidence="6">D-fructose-1,6-bisphosphate 1-phosphohydrolase</fullName>
    </alternativeName>
</protein>